<dbReference type="SUPFAM" id="SSF57997">
    <property type="entry name" value="Tropomyosin"/>
    <property type="match status" value="1"/>
</dbReference>
<accession>A0A9P6C976</accession>
<dbReference type="EMBL" id="MU150390">
    <property type="protein sequence ID" value="KAF9457026.1"/>
    <property type="molecule type" value="Genomic_DNA"/>
</dbReference>
<evidence type="ECO:0000313" key="4">
    <source>
        <dbReference type="Proteomes" id="UP000807353"/>
    </source>
</evidence>
<dbReference type="AlphaFoldDB" id="A0A9P6C976"/>
<proteinExistence type="predicted"/>
<reference evidence="3" key="1">
    <citation type="submission" date="2020-11" db="EMBL/GenBank/DDBJ databases">
        <authorList>
            <consortium name="DOE Joint Genome Institute"/>
            <person name="Ahrendt S."/>
            <person name="Riley R."/>
            <person name="Andreopoulos W."/>
            <person name="Labutti K."/>
            <person name="Pangilinan J."/>
            <person name="Ruiz-Duenas F.J."/>
            <person name="Barrasa J.M."/>
            <person name="Sanchez-Garcia M."/>
            <person name="Camarero S."/>
            <person name="Miyauchi S."/>
            <person name="Serrano A."/>
            <person name="Linde D."/>
            <person name="Babiker R."/>
            <person name="Drula E."/>
            <person name="Ayuso-Fernandez I."/>
            <person name="Pacheco R."/>
            <person name="Padilla G."/>
            <person name="Ferreira P."/>
            <person name="Barriuso J."/>
            <person name="Kellner H."/>
            <person name="Castanera R."/>
            <person name="Alfaro M."/>
            <person name="Ramirez L."/>
            <person name="Pisabarro A.G."/>
            <person name="Kuo A."/>
            <person name="Tritt A."/>
            <person name="Lipzen A."/>
            <person name="He G."/>
            <person name="Yan M."/>
            <person name="Ng V."/>
            <person name="Cullen D."/>
            <person name="Martin F."/>
            <person name="Rosso M.-N."/>
            <person name="Henrissat B."/>
            <person name="Hibbett D."/>
            <person name="Martinez A.T."/>
            <person name="Grigoriev I.V."/>
        </authorList>
    </citation>
    <scope>NUCLEOTIDE SEQUENCE</scope>
    <source>
        <strain evidence="3">CBS 247.69</strain>
    </source>
</reference>
<feature type="coiled-coil region" evidence="1">
    <location>
        <begin position="687"/>
        <end position="767"/>
    </location>
</feature>
<evidence type="ECO:0000313" key="3">
    <source>
        <dbReference type="EMBL" id="KAF9457026.1"/>
    </source>
</evidence>
<feature type="region of interest" description="Disordered" evidence="2">
    <location>
        <begin position="78"/>
        <end position="101"/>
    </location>
</feature>
<feature type="compositionally biased region" description="Low complexity" evidence="2">
    <location>
        <begin position="157"/>
        <end position="177"/>
    </location>
</feature>
<dbReference type="Proteomes" id="UP000807353">
    <property type="component" value="Unassembled WGS sequence"/>
</dbReference>
<keyword evidence="4" id="KW-1185">Reference proteome</keyword>
<gene>
    <name evidence="3" type="ORF">BDZ94DRAFT_1326565</name>
</gene>
<protein>
    <submittedName>
        <fullName evidence="3">Uncharacterized protein</fullName>
    </submittedName>
</protein>
<feature type="coiled-coil region" evidence="1">
    <location>
        <begin position="495"/>
        <end position="546"/>
    </location>
</feature>
<feature type="coiled-coil region" evidence="1">
    <location>
        <begin position="299"/>
        <end position="326"/>
    </location>
</feature>
<feature type="coiled-coil region" evidence="1">
    <location>
        <begin position="874"/>
        <end position="915"/>
    </location>
</feature>
<feature type="region of interest" description="Disordered" evidence="2">
    <location>
        <begin position="33"/>
        <end position="62"/>
    </location>
</feature>
<feature type="region of interest" description="Disordered" evidence="2">
    <location>
        <begin position="117"/>
        <end position="195"/>
    </location>
</feature>
<feature type="compositionally biased region" description="Pro residues" evidence="2">
    <location>
        <begin position="136"/>
        <end position="156"/>
    </location>
</feature>
<feature type="compositionally biased region" description="Basic and acidic residues" evidence="2">
    <location>
        <begin position="1142"/>
        <end position="1156"/>
    </location>
</feature>
<feature type="region of interest" description="Disordered" evidence="2">
    <location>
        <begin position="1121"/>
        <end position="1197"/>
    </location>
</feature>
<dbReference type="OrthoDB" id="3246510at2759"/>
<name>A0A9P6C976_9AGAR</name>
<evidence type="ECO:0000256" key="2">
    <source>
        <dbReference type="SAM" id="MobiDB-lite"/>
    </source>
</evidence>
<comment type="caution">
    <text evidence="3">The sequence shown here is derived from an EMBL/GenBank/DDBJ whole genome shotgun (WGS) entry which is preliminary data.</text>
</comment>
<organism evidence="3 4">
    <name type="scientific">Collybia nuda</name>
    <dbReference type="NCBI Taxonomy" id="64659"/>
    <lineage>
        <taxon>Eukaryota</taxon>
        <taxon>Fungi</taxon>
        <taxon>Dikarya</taxon>
        <taxon>Basidiomycota</taxon>
        <taxon>Agaricomycotina</taxon>
        <taxon>Agaricomycetes</taxon>
        <taxon>Agaricomycetidae</taxon>
        <taxon>Agaricales</taxon>
        <taxon>Tricholomatineae</taxon>
        <taxon>Clitocybaceae</taxon>
        <taxon>Collybia</taxon>
    </lineage>
</organism>
<keyword evidence="1" id="KW-0175">Coiled coil</keyword>
<sequence length="1197" mass="134086">MHEENSYTPTEIIKPSIQKPKIFSLTQTMTHRENLDPNHGRPTPIGINSPFKPRSKNGPDFNAKRAMLFPKLQRFQRPVQQQGTRPTPFFSLLNSNTPPTRTSTPFLNAAQYHQKITHTSDHGTKIETTSDSEFSSPPPSFQDPIQMLPPPPPPTGPISRPGSRTGSRSRSGSTTSFSREEAHLNSPDSSALKSTGLPDIAINALRELQTVTTEFHEQRRQTQNLLAQLNSLCLTHEELKTTHDHLIQEHDSTQKQLLSARKDLAAANEVASGSNVEILAAKDDLTSSQQKLGLAHQEIESSNRVIEELRVEANDFKENLKLERDEAKIKFGKARKGLAEINNSYKELRTMFEALQISHQNSLDLLQEMRMARSAAADGLRVIEPLLDEGGSYVHASEMKILVSDLQNEVADSHRVNDLLRDKLYHQSSQLAQANERARELEETERARLGELVAVLKGEHGDVNGRSEELLNKVEYLTARLVKREEETIDVLAEAAVLEAKLSDANSTLEDTRKALETTRTELSTLRGIQEEKRALEARLDDLAARFTYEQDALRTALAELDDARSCGQKNGAVIESLESDIQVLKEEKTLTSAALREAQDMCKQLEAKVSAEVVRKEVLEEEIEKLRKRHTDRETKLRDTDSAIAALQERFDAQCITLRLSKEHCGDVQDSCKKAQDALVVETTKTISARSRVEFLEEEISKLKQKYSSKEDALALETIKGAVTQSRVEALEEDLVKARKEIADSERDMREMRKRAEEDLAKVRRDGADREGIFRQEQDRAMLLQDRYDTQERLTVSEASFATKLTSATGKLEAALAVLKERNSAIQMTLDDIKHESSARQASLIAASADFEKKFAKQESTSDQLINAERGRSNILEREIADSKGKVAELKRNIEVLQEQLQLATERGEGIEVEQVMLLKCKVEELKKVNQMLISRAGCLKERYSSGDLDDDEKDFIDYLMKISYALHEQQDVARDNELRRRDNMVNTLHGRIRELESSLARLLRDREVEAGNITKSMVDLSLWMSSSPIAPDQPEPASHLIPSNKFEDNLEPPIVVVGLNEASTIVSKATTTPPSLKPSDSSTMTIRVPAKLKVKPKGKVETSKPAIPKPHATFSTLALDSDSEEDTPLSELSDMSTVLGKRDRIPSPAKEKAQGTKPRRNAPRQAVSVPSSQQAIIVPQKKTTDPTKPKKKRKQ</sequence>
<feature type="coiled-coil region" evidence="1">
    <location>
        <begin position="575"/>
        <end position="637"/>
    </location>
</feature>
<feature type="compositionally biased region" description="Polar residues" evidence="2">
    <location>
        <begin position="1070"/>
        <end position="1087"/>
    </location>
</feature>
<feature type="region of interest" description="Disordered" evidence="2">
    <location>
        <begin position="1070"/>
        <end position="1090"/>
    </location>
</feature>
<evidence type="ECO:0000256" key="1">
    <source>
        <dbReference type="SAM" id="Coils"/>
    </source>
</evidence>